<reference evidence="1" key="1">
    <citation type="submission" date="2021-03" db="EMBL/GenBank/DDBJ databases">
        <title>Draft genome sequence of rust myrtle Austropuccinia psidii MF-1, a brazilian biotype.</title>
        <authorList>
            <person name="Quecine M.C."/>
            <person name="Pachon D.M.R."/>
            <person name="Bonatelli M.L."/>
            <person name="Correr F.H."/>
            <person name="Franceschini L.M."/>
            <person name="Leite T.F."/>
            <person name="Margarido G.R.A."/>
            <person name="Almeida C.A."/>
            <person name="Ferrarezi J.A."/>
            <person name="Labate C.A."/>
        </authorList>
    </citation>
    <scope>NUCLEOTIDE SEQUENCE</scope>
    <source>
        <strain evidence="1">MF-1</strain>
    </source>
</reference>
<dbReference type="OrthoDB" id="3158924at2759"/>
<sequence length="158" mass="18155">MIQTLEEMVRKVWAYSLEFKDFDLFTHDWCNLQPALELSYKTFINASTNQTPPILEKGWNPRIPQDSLRKDLVEIRLTVASFKGVLVQAGNNTVRFMENSFTYAKDKLDKSHVNPDFKVRDFIPLSTGNFNNIKSCKKLQDSFAGPFFIKALNGENAV</sequence>
<proteinExistence type="predicted"/>
<comment type="caution">
    <text evidence="1">The sequence shown here is derived from an EMBL/GenBank/DDBJ whole genome shotgun (WGS) entry which is preliminary data.</text>
</comment>
<dbReference type="AlphaFoldDB" id="A0A9Q3HVE7"/>
<gene>
    <name evidence="1" type="ORF">O181_056204</name>
</gene>
<dbReference type="Proteomes" id="UP000765509">
    <property type="component" value="Unassembled WGS sequence"/>
</dbReference>
<protein>
    <submittedName>
        <fullName evidence="1">Uncharacterized protein</fullName>
    </submittedName>
</protein>
<keyword evidence="2" id="KW-1185">Reference proteome</keyword>
<dbReference type="EMBL" id="AVOT02025304">
    <property type="protein sequence ID" value="MBW0516489.1"/>
    <property type="molecule type" value="Genomic_DNA"/>
</dbReference>
<organism evidence="1 2">
    <name type="scientific">Austropuccinia psidii MF-1</name>
    <dbReference type="NCBI Taxonomy" id="1389203"/>
    <lineage>
        <taxon>Eukaryota</taxon>
        <taxon>Fungi</taxon>
        <taxon>Dikarya</taxon>
        <taxon>Basidiomycota</taxon>
        <taxon>Pucciniomycotina</taxon>
        <taxon>Pucciniomycetes</taxon>
        <taxon>Pucciniales</taxon>
        <taxon>Sphaerophragmiaceae</taxon>
        <taxon>Austropuccinia</taxon>
    </lineage>
</organism>
<accession>A0A9Q3HVE7</accession>
<evidence type="ECO:0000313" key="2">
    <source>
        <dbReference type="Proteomes" id="UP000765509"/>
    </source>
</evidence>
<evidence type="ECO:0000313" key="1">
    <source>
        <dbReference type="EMBL" id="MBW0516489.1"/>
    </source>
</evidence>
<name>A0A9Q3HVE7_9BASI</name>